<organism evidence="3 4">
    <name type="scientific">Elsinoe australis</name>
    <dbReference type="NCBI Taxonomy" id="40998"/>
    <lineage>
        <taxon>Eukaryota</taxon>
        <taxon>Fungi</taxon>
        <taxon>Dikarya</taxon>
        <taxon>Ascomycota</taxon>
        <taxon>Pezizomycotina</taxon>
        <taxon>Dothideomycetes</taxon>
        <taxon>Dothideomycetidae</taxon>
        <taxon>Myriangiales</taxon>
        <taxon>Elsinoaceae</taxon>
        <taxon>Elsinoe</taxon>
    </lineage>
</organism>
<feature type="coiled-coil region" evidence="1">
    <location>
        <begin position="357"/>
        <end position="384"/>
    </location>
</feature>
<dbReference type="AlphaFoldDB" id="A0A2P7YJ63"/>
<feature type="compositionally biased region" description="Polar residues" evidence="2">
    <location>
        <begin position="385"/>
        <end position="397"/>
    </location>
</feature>
<dbReference type="GO" id="GO:0051301">
    <property type="term" value="P:cell division"/>
    <property type="evidence" value="ECO:0007669"/>
    <property type="project" value="InterPro"/>
</dbReference>
<feature type="compositionally biased region" description="Basic and acidic residues" evidence="2">
    <location>
        <begin position="35"/>
        <end position="48"/>
    </location>
</feature>
<comment type="caution">
    <text evidence="3">The sequence shown here is derived from an EMBL/GenBank/DDBJ whole genome shotgun (WGS) entry which is preliminary data.</text>
</comment>
<name>A0A2P7YJ63_9PEZI</name>
<dbReference type="GO" id="GO:0007059">
    <property type="term" value="P:chromosome segregation"/>
    <property type="evidence" value="ECO:0007669"/>
    <property type="project" value="InterPro"/>
</dbReference>
<dbReference type="STRING" id="40998.A0A2P7YJ63"/>
<evidence type="ECO:0000313" key="3">
    <source>
        <dbReference type="EMBL" id="PSK35990.1"/>
    </source>
</evidence>
<evidence type="ECO:0000256" key="2">
    <source>
        <dbReference type="SAM" id="MobiDB-lite"/>
    </source>
</evidence>
<feature type="region of interest" description="Disordered" evidence="2">
    <location>
        <begin position="499"/>
        <end position="540"/>
    </location>
</feature>
<reference evidence="3 4" key="1">
    <citation type="submission" date="2017-05" db="EMBL/GenBank/DDBJ databases">
        <title>Draft genome sequence of Elsinoe australis.</title>
        <authorList>
            <person name="Cheng Q."/>
        </authorList>
    </citation>
    <scope>NUCLEOTIDE SEQUENCE [LARGE SCALE GENOMIC DNA]</scope>
    <source>
        <strain evidence="3 4">NL1</strain>
    </source>
</reference>
<dbReference type="PANTHER" id="PTHR14778:SF2">
    <property type="entry name" value="KINETOCHORE-ASSOCIATED PROTEIN DSN1 HOMOLOG"/>
    <property type="match status" value="1"/>
</dbReference>
<evidence type="ECO:0008006" key="5">
    <source>
        <dbReference type="Google" id="ProtNLM"/>
    </source>
</evidence>
<gene>
    <name evidence="3" type="ORF">B9Z65_5805</name>
</gene>
<keyword evidence="1" id="KW-0175">Coiled coil</keyword>
<dbReference type="InterPro" id="IPR013218">
    <property type="entry name" value="Dsn1/Mis13"/>
</dbReference>
<feature type="compositionally biased region" description="Low complexity" evidence="2">
    <location>
        <begin position="172"/>
        <end position="181"/>
    </location>
</feature>
<feature type="compositionally biased region" description="Basic and acidic residues" evidence="2">
    <location>
        <begin position="499"/>
        <end position="527"/>
    </location>
</feature>
<dbReference type="PANTHER" id="PTHR14778">
    <property type="entry name" value="KINETOCHORE-ASSOCIATED PROTEIN DSN1 HOMOLOG"/>
    <property type="match status" value="1"/>
</dbReference>
<feature type="region of interest" description="Disordered" evidence="2">
    <location>
        <begin position="1"/>
        <end position="256"/>
    </location>
</feature>
<sequence>MPMNRAAHNPTSTSRRRTARHLDDIEDDAPPTKKVKADAGERQADGKSRANGAATKKAKTYEESDGAFAFSRGSRSKRGKSRSEDVPEPSKPAKETKPASPPPAAATAAAAAATKKRPRKTLPMTPEKDDAPKVRRSKRLSGENETRTAGLNDPFVDAITRTGKKGAMAKTPARAAEAQPSQPEPQREESPALQNGGPSALHVAKKRTPKRIDLAKSETPVIRRNKAMRQTSGENGGRRSSAGLRGKRASSLIDSGTSNAVPHVEVETGEFYKHISQDLVEPRRMKQLLVWCGTRALGEKRVEGESAEEGQARHAARTIQDELLSAFASRNDLSNWFDRPDEATESVSLIKQPNPRNVQNVAKLAELEAELARLQAEKASWDSLLTSIPSPSQQPTKAVTPELLDPTSIDPALLSPSQAQILQSLLQPLSAPSDPTPAAESSQQRHAQSTEEELQSRLSASAKDLHFKLDMYHDSLHRLEQFVETAGRVADRVLEKTAGRLEERDQERKERGERENGGVRVGERDTLRALGRALGKKEGR</sequence>
<accession>A0A2P7YJ63</accession>
<keyword evidence="4" id="KW-1185">Reference proteome</keyword>
<dbReference type="Proteomes" id="UP000243723">
    <property type="component" value="Unassembled WGS sequence"/>
</dbReference>
<feature type="region of interest" description="Disordered" evidence="2">
    <location>
        <begin position="428"/>
        <end position="457"/>
    </location>
</feature>
<dbReference type="GO" id="GO:0000444">
    <property type="term" value="C:MIS12/MIND type complex"/>
    <property type="evidence" value="ECO:0007669"/>
    <property type="project" value="InterPro"/>
</dbReference>
<feature type="region of interest" description="Disordered" evidence="2">
    <location>
        <begin position="385"/>
        <end position="411"/>
    </location>
</feature>
<dbReference type="EMBL" id="NHZQ01000422">
    <property type="protein sequence ID" value="PSK35990.1"/>
    <property type="molecule type" value="Genomic_DNA"/>
</dbReference>
<evidence type="ECO:0000313" key="4">
    <source>
        <dbReference type="Proteomes" id="UP000243723"/>
    </source>
</evidence>
<dbReference type="OrthoDB" id="3364649at2759"/>
<protein>
    <recommendedName>
        <fullName evidence="5">Kinetochore protein mis13</fullName>
    </recommendedName>
</protein>
<proteinExistence type="predicted"/>
<evidence type="ECO:0000256" key="1">
    <source>
        <dbReference type="SAM" id="Coils"/>
    </source>
</evidence>
<dbReference type="Pfam" id="PF08202">
    <property type="entry name" value="MIS13"/>
    <property type="match status" value="1"/>
</dbReference>